<accession>A0ABY6A2B7</accession>
<gene>
    <name evidence="2" type="ORF">N4T19_03100</name>
</gene>
<sequence>MKRIPFPADVSDTTRRYPRTLEQAFGPYQRQSVIVPMGPAVSGQASMPLSALIICIAAAALALLSGCTGADAGEKPQPKHLVAQQEQRRAVAAAHLCGPGKTAVWHDSFEMQCMREVNP</sequence>
<evidence type="ECO:0000313" key="3">
    <source>
        <dbReference type="Proteomes" id="UP001058290"/>
    </source>
</evidence>
<keyword evidence="1" id="KW-1133">Transmembrane helix</keyword>
<organism evidence="2 3">
    <name type="scientific">Comamonas squillarum</name>
    <dbReference type="NCBI Taxonomy" id="2977320"/>
    <lineage>
        <taxon>Bacteria</taxon>
        <taxon>Pseudomonadati</taxon>
        <taxon>Pseudomonadota</taxon>
        <taxon>Betaproteobacteria</taxon>
        <taxon>Burkholderiales</taxon>
        <taxon>Comamonadaceae</taxon>
        <taxon>Comamonas</taxon>
    </lineage>
</organism>
<dbReference type="RefSeq" id="WP_260719432.1">
    <property type="nucleotide sequence ID" value="NZ_CP104377.1"/>
</dbReference>
<proteinExistence type="predicted"/>
<keyword evidence="3" id="KW-1185">Reference proteome</keyword>
<dbReference type="EMBL" id="CP104377">
    <property type="protein sequence ID" value="UXC19127.1"/>
    <property type="molecule type" value="Genomic_DNA"/>
</dbReference>
<keyword evidence="1" id="KW-0812">Transmembrane</keyword>
<feature type="transmembrane region" description="Helical" evidence="1">
    <location>
        <begin position="49"/>
        <end position="70"/>
    </location>
</feature>
<evidence type="ECO:0000256" key="1">
    <source>
        <dbReference type="SAM" id="Phobius"/>
    </source>
</evidence>
<evidence type="ECO:0000313" key="2">
    <source>
        <dbReference type="EMBL" id="UXC19127.1"/>
    </source>
</evidence>
<keyword evidence="1" id="KW-0472">Membrane</keyword>
<dbReference type="Proteomes" id="UP001058290">
    <property type="component" value="Chromosome"/>
</dbReference>
<evidence type="ECO:0008006" key="4">
    <source>
        <dbReference type="Google" id="ProtNLM"/>
    </source>
</evidence>
<protein>
    <recommendedName>
        <fullName evidence="4">Lipoprotein</fullName>
    </recommendedName>
</protein>
<name>A0ABY6A2B7_9BURK</name>
<reference evidence="2" key="1">
    <citation type="submission" date="2022-09" db="EMBL/GenBank/DDBJ databases">
        <title>Bacterial diversity in gut of crayfish and pufferfish.</title>
        <authorList>
            <person name="Huang Y."/>
        </authorList>
    </citation>
    <scope>NUCLEOTIDE SEQUENCE</scope>
    <source>
        <strain evidence="2">PR12</strain>
    </source>
</reference>